<dbReference type="Proteomes" id="UP000887159">
    <property type="component" value="Unassembled WGS sequence"/>
</dbReference>
<evidence type="ECO:0000313" key="2">
    <source>
        <dbReference type="Proteomes" id="UP000887159"/>
    </source>
</evidence>
<gene>
    <name evidence="1" type="ORF">TNCV_4374271</name>
</gene>
<proteinExistence type="predicted"/>
<organism evidence="1 2">
    <name type="scientific">Trichonephila clavipes</name>
    <name type="common">Golden silk orbweaver</name>
    <name type="synonym">Nephila clavipes</name>
    <dbReference type="NCBI Taxonomy" id="2585209"/>
    <lineage>
        <taxon>Eukaryota</taxon>
        <taxon>Metazoa</taxon>
        <taxon>Ecdysozoa</taxon>
        <taxon>Arthropoda</taxon>
        <taxon>Chelicerata</taxon>
        <taxon>Arachnida</taxon>
        <taxon>Araneae</taxon>
        <taxon>Araneomorphae</taxon>
        <taxon>Entelegynae</taxon>
        <taxon>Araneoidea</taxon>
        <taxon>Nephilidae</taxon>
        <taxon>Trichonephila</taxon>
    </lineage>
</organism>
<protein>
    <submittedName>
        <fullName evidence="1">Uncharacterized protein</fullName>
    </submittedName>
</protein>
<sequence>MPVAHCKIGTNPTLAWYLMRRTVAKQSSEFYQHTAVLQVASTEDQRSQAVKRKGTPDHNSWLRACVACNGESRIGMLPWASPDTSSMIVRTQLKVEFVAKHYTSPSA</sequence>
<name>A0A8X6UXR0_TRICX</name>
<comment type="caution">
    <text evidence="1">The sequence shown here is derived from an EMBL/GenBank/DDBJ whole genome shotgun (WGS) entry which is preliminary data.</text>
</comment>
<dbReference type="AlphaFoldDB" id="A0A8X6UXR0"/>
<keyword evidence="2" id="KW-1185">Reference proteome</keyword>
<evidence type="ECO:0000313" key="1">
    <source>
        <dbReference type="EMBL" id="GFX87962.1"/>
    </source>
</evidence>
<reference evidence="1" key="1">
    <citation type="submission" date="2020-08" db="EMBL/GenBank/DDBJ databases">
        <title>Multicomponent nature underlies the extraordinary mechanical properties of spider dragline silk.</title>
        <authorList>
            <person name="Kono N."/>
            <person name="Nakamura H."/>
            <person name="Mori M."/>
            <person name="Yoshida Y."/>
            <person name="Ohtoshi R."/>
            <person name="Malay A.D."/>
            <person name="Moran D.A.P."/>
            <person name="Tomita M."/>
            <person name="Numata K."/>
            <person name="Arakawa K."/>
        </authorList>
    </citation>
    <scope>NUCLEOTIDE SEQUENCE</scope>
</reference>
<accession>A0A8X6UXR0</accession>
<dbReference type="EMBL" id="BMAU01021040">
    <property type="protein sequence ID" value="GFX87962.1"/>
    <property type="molecule type" value="Genomic_DNA"/>
</dbReference>